<dbReference type="InterPro" id="IPR036582">
    <property type="entry name" value="Mao_N_sf"/>
</dbReference>
<evidence type="ECO:0000259" key="2">
    <source>
        <dbReference type="Pfam" id="PF07833"/>
    </source>
</evidence>
<dbReference type="Pfam" id="PF11738">
    <property type="entry name" value="DUF3298"/>
    <property type="match status" value="1"/>
</dbReference>
<evidence type="ECO:0000259" key="3">
    <source>
        <dbReference type="Pfam" id="PF11738"/>
    </source>
</evidence>
<dbReference type="AlphaFoldDB" id="A0A841TC54"/>
<evidence type="ECO:0000313" key="6">
    <source>
        <dbReference type="Proteomes" id="UP000574133"/>
    </source>
</evidence>
<dbReference type="RefSeq" id="WP_185179855.1">
    <property type="nucleotide sequence ID" value="NZ_CBCSEP010000006.1"/>
</dbReference>
<dbReference type="InterPro" id="IPR012854">
    <property type="entry name" value="Cu_amine_oxidase-like_N"/>
</dbReference>
<dbReference type="EMBL" id="JACJVN010000057">
    <property type="protein sequence ID" value="MBB6678592.1"/>
    <property type="molecule type" value="Genomic_DNA"/>
</dbReference>
<dbReference type="InterPro" id="IPR025303">
    <property type="entry name" value="PdaC"/>
</dbReference>
<dbReference type="PROSITE" id="PS51318">
    <property type="entry name" value="TAT"/>
    <property type="match status" value="1"/>
</dbReference>
<dbReference type="InterPro" id="IPR021729">
    <property type="entry name" value="DUF3298"/>
</dbReference>
<dbReference type="Gene3D" id="3.30.457.10">
    <property type="entry name" value="Copper amine oxidase-like, N-terminal domain"/>
    <property type="match status" value="1"/>
</dbReference>
<dbReference type="Gene3D" id="3.30.565.40">
    <property type="entry name" value="Fervidobacterium nodosum Rt17-B1 like"/>
    <property type="match status" value="1"/>
</dbReference>
<sequence>MRQEQHQFTKEPNTPRTKSLGKRGVLALTLAAAVGAAPLAIGGAPGQASAASAATAAAVSAAVTSAAAPAYVVKQQPFQIGGSAATISVLNQYGTTYVGLRMLNDKLGLQTGWDQASHTATVSGNGRTLKLNLATGSTKLNDQTIYGLPGMLVDNSTYVPLRFLLERMGYTVSYDAAHVIGIEKIEENALTVGTGTITESDEKQKLSLEVNYPIVSGFSDAAVQDKINAFLKSEAESHAAAGKQELEQAAKDIAAYMAGSGDDLPAVEFQGSYYVTYNENNLLSLYVDYYEYTGGAHGGTVRVPYTFDLSTGEALTLKEAAKGNADYVSIINAEIAKQIEEKDIPLIAPFETIEPDRAFYLNHNGLVIFFGQYEYTAYAYGMPEFVIPLNAFQD</sequence>
<dbReference type="Gene3D" id="3.90.640.20">
    <property type="entry name" value="Heat-shock cognate protein, ATPase"/>
    <property type="match status" value="1"/>
</dbReference>
<evidence type="ECO:0000313" key="5">
    <source>
        <dbReference type="EMBL" id="MBB6678592.1"/>
    </source>
</evidence>
<protein>
    <submittedName>
        <fullName evidence="5">DUF4163 domain-containing protein</fullName>
    </submittedName>
</protein>
<evidence type="ECO:0000256" key="1">
    <source>
        <dbReference type="SAM" id="MobiDB-lite"/>
    </source>
</evidence>
<dbReference type="SUPFAM" id="SSF55383">
    <property type="entry name" value="Copper amine oxidase, domain N"/>
    <property type="match status" value="1"/>
</dbReference>
<dbReference type="Pfam" id="PF07833">
    <property type="entry name" value="Cu_amine_oxidN1"/>
    <property type="match status" value="1"/>
</dbReference>
<name>A0A841TC54_9BACL</name>
<feature type="region of interest" description="Disordered" evidence="1">
    <location>
        <begin position="1"/>
        <end position="20"/>
    </location>
</feature>
<comment type="caution">
    <text evidence="5">The sequence shown here is derived from an EMBL/GenBank/DDBJ whole genome shotgun (WGS) entry which is preliminary data.</text>
</comment>
<feature type="domain" description="Copper amine oxidase-like N-terminal" evidence="2">
    <location>
        <begin position="90"/>
        <end position="177"/>
    </location>
</feature>
<organism evidence="5 6">
    <name type="scientific">Cohnella lubricantis</name>
    <dbReference type="NCBI Taxonomy" id="2163172"/>
    <lineage>
        <taxon>Bacteria</taxon>
        <taxon>Bacillati</taxon>
        <taxon>Bacillota</taxon>
        <taxon>Bacilli</taxon>
        <taxon>Bacillales</taxon>
        <taxon>Paenibacillaceae</taxon>
        <taxon>Cohnella</taxon>
    </lineage>
</organism>
<reference evidence="5 6" key="1">
    <citation type="submission" date="2020-08" db="EMBL/GenBank/DDBJ databases">
        <title>Cohnella phylogeny.</title>
        <authorList>
            <person name="Dunlap C."/>
        </authorList>
    </citation>
    <scope>NUCLEOTIDE SEQUENCE [LARGE SCALE GENOMIC DNA]</scope>
    <source>
        <strain evidence="5 6">DSM 103658</strain>
    </source>
</reference>
<dbReference type="InterPro" id="IPR037126">
    <property type="entry name" value="PdaC/RsiV-like_sf"/>
</dbReference>
<gene>
    <name evidence="5" type="ORF">H4Q31_14975</name>
</gene>
<dbReference type="Pfam" id="PF13739">
    <property type="entry name" value="PdaC"/>
    <property type="match status" value="1"/>
</dbReference>
<keyword evidence="6" id="KW-1185">Reference proteome</keyword>
<dbReference type="InterPro" id="IPR006311">
    <property type="entry name" value="TAT_signal"/>
</dbReference>
<accession>A0A841TC54</accession>
<proteinExistence type="predicted"/>
<dbReference type="Proteomes" id="UP000574133">
    <property type="component" value="Unassembled WGS sequence"/>
</dbReference>
<feature type="domain" description="Deacetylase PdaC" evidence="4">
    <location>
        <begin position="201"/>
        <end position="299"/>
    </location>
</feature>
<evidence type="ECO:0000259" key="4">
    <source>
        <dbReference type="Pfam" id="PF13739"/>
    </source>
</evidence>
<feature type="domain" description="DUF3298" evidence="3">
    <location>
        <begin position="324"/>
        <end position="389"/>
    </location>
</feature>